<feature type="domain" description="ERCC4" evidence="24">
    <location>
        <begin position="416"/>
        <end position="513"/>
    </location>
</feature>
<comment type="function">
    <text evidence="22">Interacts with EME1 to form a DNA structure-specific endonuclease with substrate preference for branched DNA structures with a 5'-end at the branch nick. Typical substrates include 3'-flap structures, D-loops, replication forks and nicked Holliday junctions. May be required in mitosis for the processing of stalled or collapsed replication fork intermediates. May be required in meiosis for the repair of meiosis-specific double strand breaks subsequent to single-end invasion (SEI).</text>
</comment>
<dbReference type="InterPro" id="IPR006166">
    <property type="entry name" value="ERCC4_domain"/>
</dbReference>
<reference evidence="25" key="2">
    <citation type="submission" date="2021-02" db="EMBL/GenBank/DDBJ databases">
        <authorList>
            <person name="Kimball J.A."/>
            <person name="Haas M.W."/>
            <person name="Macchietto M."/>
            <person name="Kono T."/>
            <person name="Duquette J."/>
            <person name="Shao M."/>
        </authorList>
    </citation>
    <scope>NUCLEOTIDE SEQUENCE</scope>
    <source>
        <tissue evidence="25">Fresh leaf tissue</tissue>
    </source>
</reference>
<keyword evidence="14" id="KW-0106">Calcium</keyword>
<dbReference type="GO" id="GO:0003677">
    <property type="term" value="F:DNA binding"/>
    <property type="evidence" value="ECO:0007669"/>
    <property type="project" value="UniProtKB-UniRule"/>
</dbReference>
<evidence type="ECO:0000256" key="22">
    <source>
        <dbReference type="RuleBase" id="RU369042"/>
    </source>
</evidence>
<evidence type="ECO:0000256" key="17">
    <source>
        <dbReference type="ARBA" id="ARBA00023172"/>
    </source>
</evidence>
<keyword evidence="17 22" id="KW-0233">DNA recombination</keyword>
<dbReference type="GO" id="GO:0051301">
    <property type="term" value="P:cell division"/>
    <property type="evidence" value="ECO:0007669"/>
    <property type="project" value="UniProtKB-KW"/>
</dbReference>
<evidence type="ECO:0000256" key="5">
    <source>
        <dbReference type="ARBA" id="ARBA00017114"/>
    </source>
</evidence>
<dbReference type="EMBL" id="JAAALK010000282">
    <property type="protein sequence ID" value="KAG8079066.1"/>
    <property type="molecule type" value="Genomic_DNA"/>
</dbReference>
<dbReference type="Pfam" id="PF21136">
    <property type="entry name" value="WHD_MUS81"/>
    <property type="match status" value="1"/>
</dbReference>
<keyword evidence="6" id="KW-0132">Cell division</keyword>
<dbReference type="GO" id="GO:0008821">
    <property type="term" value="F:crossover junction DNA endonuclease activity"/>
    <property type="evidence" value="ECO:0007669"/>
    <property type="project" value="UniProtKB-UniRule"/>
</dbReference>
<keyword evidence="16" id="KW-0238">DNA-binding</keyword>
<keyword evidence="8 22" id="KW-0479">Metal-binding</keyword>
<keyword evidence="12" id="KW-0498">Mitosis</keyword>
<reference evidence="25" key="1">
    <citation type="journal article" date="2021" name="bioRxiv">
        <title>Whole Genome Assembly and Annotation of Northern Wild Rice, Zizania palustris L., Supports a Whole Genome Duplication in the Zizania Genus.</title>
        <authorList>
            <person name="Haas M."/>
            <person name="Kono T."/>
            <person name="Macchietto M."/>
            <person name="Millas R."/>
            <person name="McGilp L."/>
            <person name="Shao M."/>
            <person name="Duquette J."/>
            <person name="Hirsch C.N."/>
            <person name="Kimball J."/>
        </authorList>
    </citation>
    <scope>NUCLEOTIDE SEQUENCE</scope>
    <source>
        <tissue evidence="25">Fresh leaf tissue</tissue>
    </source>
</reference>
<dbReference type="FunFam" id="1.10.150.670:FF:000003">
    <property type="entry name" value="Crossover junction endonuclease MUS81"/>
    <property type="match status" value="1"/>
</dbReference>
<evidence type="ECO:0000256" key="21">
    <source>
        <dbReference type="ARBA" id="ARBA00023306"/>
    </source>
</evidence>
<dbReference type="CDD" id="cd21036">
    <property type="entry name" value="WH_MUS81"/>
    <property type="match status" value="1"/>
</dbReference>
<evidence type="ECO:0000259" key="24">
    <source>
        <dbReference type="SMART" id="SM00891"/>
    </source>
</evidence>
<proteinExistence type="inferred from homology"/>
<keyword evidence="15 22" id="KW-0460">Magnesium</keyword>
<evidence type="ECO:0000256" key="6">
    <source>
        <dbReference type="ARBA" id="ARBA00022618"/>
    </source>
</evidence>
<evidence type="ECO:0000256" key="18">
    <source>
        <dbReference type="ARBA" id="ARBA00023204"/>
    </source>
</evidence>
<dbReference type="CDD" id="cd20074">
    <property type="entry name" value="XPF_nuclease_Mus81"/>
    <property type="match status" value="1"/>
</dbReference>
<comment type="caution">
    <text evidence="25">The sequence shown here is derived from an EMBL/GenBank/DDBJ whole genome shotgun (WGS) entry which is preliminary data.</text>
</comment>
<evidence type="ECO:0000256" key="19">
    <source>
        <dbReference type="ARBA" id="ARBA00023242"/>
    </source>
</evidence>
<dbReference type="GO" id="GO:0000727">
    <property type="term" value="P:double-strand break repair via break-induced replication"/>
    <property type="evidence" value="ECO:0007669"/>
    <property type="project" value="UniProtKB-UniRule"/>
</dbReference>
<keyword evidence="7 22" id="KW-0540">Nuclease</keyword>
<dbReference type="OrthoDB" id="5963188at2759"/>
<dbReference type="InterPro" id="IPR033309">
    <property type="entry name" value="Mus81"/>
</dbReference>
<evidence type="ECO:0000256" key="15">
    <source>
        <dbReference type="ARBA" id="ARBA00022842"/>
    </source>
</evidence>
<feature type="compositionally biased region" description="Low complexity" evidence="23">
    <location>
        <begin position="81"/>
        <end position="97"/>
    </location>
</feature>
<dbReference type="SMART" id="SM00891">
    <property type="entry name" value="ERCC4"/>
    <property type="match status" value="1"/>
</dbReference>
<dbReference type="EC" id="3.1.22.-" evidence="22"/>
<protein>
    <recommendedName>
        <fullName evidence="5 22">Crossover junction endonuclease MUS81</fullName>
        <ecNumber evidence="22">3.1.22.-</ecNumber>
    </recommendedName>
</protein>
<dbReference type="GO" id="GO:0048476">
    <property type="term" value="C:Holliday junction resolvase complex"/>
    <property type="evidence" value="ECO:0007669"/>
    <property type="project" value="UniProtKB-UniRule"/>
</dbReference>
<keyword evidence="26" id="KW-1185">Reference proteome</keyword>
<dbReference type="GO" id="GO:0031573">
    <property type="term" value="P:mitotic intra-S DNA damage checkpoint signaling"/>
    <property type="evidence" value="ECO:0007669"/>
    <property type="project" value="TreeGrafter"/>
</dbReference>
<evidence type="ECO:0000256" key="1">
    <source>
        <dbReference type="ARBA" id="ARBA00001913"/>
    </source>
</evidence>
<comment type="subunit">
    <text evidence="22">Interacts with EME1.</text>
</comment>
<evidence type="ECO:0000256" key="3">
    <source>
        <dbReference type="ARBA" id="ARBA00004123"/>
    </source>
</evidence>
<evidence type="ECO:0000256" key="14">
    <source>
        <dbReference type="ARBA" id="ARBA00022837"/>
    </source>
</evidence>
<keyword evidence="11 22" id="KW-0227">DNA damage</keyword>
<keyword evidence="19 22" id="KW-0539">Nucleus</keyword>
<comment type="cofactor">
    <cofactor evidence="1">
        <name>Ca(2+)</name>
        <dbReference type="ChEBI" id="CHEBI:29108"/>
    </cofactor>
</comment>
<evidence type="ECO:0000313" key="26">
    <source>
        <dbReference type="Proteomes" id="UP000729402"/>
    </source>
</evidence>
<dbReference type="GO" id="GO:0046872">
    <property type="term" value="F:metal ion binding"/>
    <property type="evidence" value="ECO:0007669"/>
    <property type="project" value="UniProtKB-UniRule"/>
</dbReference>
<keyword evidence="21" id="KW-0131">Cell cycle</keyword>
<dbReference type="InterPro" id="IPR047417">
    <property type="entry name" value="WHD_MUS81"/>
</dbReference>
<evidence type="ECO:0000256" key="20">
    <source>
        <dbReference type="ARBA" id="ARBA00023254"/>
    </source>
</evidence>
<name>A0A8J5VYL2_ZIZPA</name>
<feature type="region of interest" description="Disordered" evidence="23">
    <location>
        <begin position="81"/>
        <end position="107"/>
    </location>
</feature>
<dbReference type="GO" id="GO:0048257">
    <property type="term" value="F:3'-flap endonuclease activity"/>
    <property type="evidence" value="ECO:0007669"/>
    <property type="project" value="TreeGrafter"/>
</dbReference>
<dbReference type="GO" id="GO:0000712">
    <property type="term" value="P:resolution of meiotic recombination intermediates"/>
    <property type="evidence" value="ECO:0007669"/>
    <property type="project" value="TreeGrafter"/>
</dbReference>
<dbReference type="GO" id="GO:0006308">
    <property type="term" value="P:DNA catabolic process"/>
    <property type="evidence" value="ECO:0007669"/>
    <property type="project" value="UniProtKB-UniRule"/>
</dbReference>
<evidence type="ECO:0000256" key="7">
    <source>
        <dbReference type="ARBA" id="ARBA00022722"/>
    </source>
</evidence>
<dbReference type="Pfam" id="PF02732">
    <property type="entry name" value="ERCC4"/>
    <property type="match status" value="1"/>
</dbReference>
<comment type="similarity">
    <text evidence="4 22">Belongs to the XPF family.</text>
</comment>
<evidence type="ECO:0000256" key="2">
    <source>
        <dbReference type="ARBA" id="ARBA00001946"/>
    </source>
</evidence>
<evidence type="ECO:0000256" key="12">
    <source>
        <dbReference type="ARBA" id="ARBA00022776"/>
    </source>
</evidence>
<evidence type="ECO:0000256" key="8">
    <source>
        <dbReference type="ARBA" id="ARBA00022723"/>
    </source>
</evidence>
<dbReference type="FunFam" id="1.10.10.10:FF:000307">
    <property type="entry name" value="Crossover junction endonuclease MUS81"/>
    <property type="match status" value="1"/>
</dbReference>
<comment type="subcellular location">
    <subcellularLocation>
        <location evidence="3 22">Nucleus</location>
    </subcellularLocation>
</comment>
<keyword evidence="18 22" id="KW-0234">DNA repair</keyword>
<dbReference type="Proteomes" id="UP000729402">
    <property type="component" value="Unassembled WGS sequence"/>
</dbReference>
<evidence type="ECO:0000256" key="10">
    <source>
        <dbReference type="ARBA" id="ARBA00022759"/>
    </source>
</evidence>
<dbReference type="AlphaFoldDB" id="A0A8J5VYL2"/>
<evidence type="ECO:0000256" key="16">
    <source>
        <dbReference type="ARBA" id="ARBA00023125"/>
    </source>
</evidence>
<keyword evidence="20" id="KW-0469">Meiosis</keyword>
<comment type="cofactor">
    <cofactor evidence="2 22">
        <name>Mg(2+)</name>
        <dbReference type="ChEBI" id="CHEBI:18420"/>
    </cofactor>
</comment>
<keyword evidence="10 22" id="KW-0255">Endonuclease</keyword>
<evidence type="ECO:0000313" key="25">
    <source>
        <dbReference type="EMBL" id="KAG8079066.1"/>
    </source>
</evidence>
<sequence>MAPEAKQLAVRLRENEAVAQCVLEKWRSMEEKPGGLSENLAHTLAKSYHNVCVAKEPIRTLKDLYRIKGVGKWVISQLKGSFPESSPELSPPKSNGAGEKGKKAGGLKRYVPQKNSAAYAVLITLYRETIGEKSYMKKQELIDATEASGLSRSAIGSDKSKAKPGAFVSSQKDWYTGWSCMKTLTSKGLVSKSGNPAKYMITEEGKATARDCLTRSGLDNRAAPLVINSAPHTSDASYNLDNLCLSSFAEIPLGPSMAIGRPTTSVADPTTKTSPEVTYLMSQESHSYNSEVRIANNCAEEIILSDSDSEESYKENYPVVGSQEFTERVAPPILKASNSSCLGICNRPTPNFELSDCSVSVSPLLSQGTLELQPSSSMGNAEFNMVDKASVCMDDSILAMPPRRSSENFHEAYEVVLILDDRENFGARSRKVVDNIRSQFHVPVEIKHLPVGDGIWIARDKKLLTEYVLDFIVERKNVADLCSSITDNRYRDQKLRLKKCGIRKMIYLVEGDPNPLDASESIKTACFTTEILEGFDVQRTTGYADTERTYGHLTRSIIEYYSTNFSTGVNSSRVCLTFDEFKKKCNDLNKITVSDVFALQLMQVPQVTEETALAVIELYPTLISLAQAYSFLDDDTRAQEEMLKNKSSLINAGASRNIFRLIWGEG</sequence>
<evidence type="ECO:0000256" key="9">
    <source>
        <dbReference type="ARBA" id="ARBA00022737"/>
    </source>
</evidence>
<dbReference type="InterPro" id="IPR047416">
    <property type="entry name" value="XPF_nuclease_Mus81"/>
</dbReference>
<evidence type="ECO:0000256" key="11">
    <source>
        <dbReference type="ARBA" id="ARBA00022763"/>
    </source>
</evidence>
<keyword evidence="9" id="KW-0677">Repeat</keyword>
<evidence type="ECO:0000256" key="4">
    <source>
        <dbReference type="ARBA" id="ARBA00010015"/>
    </source>
</evidence>
<evidence type="ECO:0000256" key="23">
    <source>
        <dbReference type="SAM" id="MobiDB-lite"/>
    </source>
</evidence>
<accession>A0A8J5VYL2</accession>
<dbReference type="PANTHER" id="PTHR13451">
    <property type="entry name" value="CLASS II CROSSOVER JUNCTION ENDONUCLEASE MUS81"/>
    <property type="match status" value="1"/>
</dbReference>
<dbReference type="GO" id="GO:0005634">
    <property type="term" value="C:nucleus"/>
    <property type="evidence" value="ECO:0007669"/>
    <property type="project" value="UniProtKB-SubCell"/>
</dbReference>
<keyword evidence="13 22" id="KW-0378">Hydrolase</keyword>
<dbReference type="FunFam" id="3.40.50.10130:FF:000005">
    <property type="entry name" value="crossover junction endonuclease MUS81 isoform X1"/>
    <property type="match status" value="1"/>
</dbReference>
<evidence type="ECO:0000256" key="13">
    <source>
        <dbReference type="ARBA" id="ARBA00022801"/>
    </source>
</evidence>
<gene>
    <name evidence="25" type="ORF">GUJ93_ZPchr0007g5482</name>
</gene>
<organism evidence="25 26">
    <name type="scientific">Zizania palustris</name>
    <name type="common">Northern wild rice</name>
    <dbReference type="NCBI Taxonomy" id="103762"/>
    <lineage>
        <taxon>Eukaryota</taxon>
        <taxon>Viridiplantae</taxon>
        <taxon>Streptophyta</taxon>
        <taxon>Embryophyta</taxon>
        <taxon>Tracheophyta</taxon>
        <taxon>Spermatophyta</taxon>
        <taxon>Magnoliopsida</taxon>
        <taxon>Liliopsida</taxon>
        <taxon>Poales</taxon>
        <taxon>Poaceae</taxon>
        <taxon>BOP clade</taxon>
        <taxon>Oryzoideae</taxon>
        <taxon>Oryzeae</taxon>
        <taxon>Zizaniinae</taxon>
        <taxon>Zizania</taxon>
    </lineage>
</organism>
<dbReference type="PANTHER" id="PTHR13451:SF0">
    <property type="entry name" value="CROSSOVER JUNCTION ENDONUCLEASE MUS81"/>
    <property type="match status" value="1"/>
</dbReference>